<sequence>MAAASFHMQVPAHYLPAYVDIRQLKKQLEEVVHNAQRQRATVRRRLDILQRPRILPSGMAQKPTSPAAASDNQEVEPNSPHAAADATQSQLILSTAAAAARADDGMAGSSLRAEAETLSLLPEAQFWGLLQQQVHELNKFATAKERQIQKDLRLIAARMKQARLEDESLSHRSALICLNTPMENAFEVPRSFCALGHLLERLLGTAEIIHLDLYIRTNHKALLFLCSHFDRLLTGEAYCNVDLERLVLMLSLLWGKFRSKLEGRQLGSEAWKPPDSFVRATTKYWIRPENIVRAQCLIVRHLPFLVFGTSDKDLEESLLGSVSASGRHNLRAPNLAPTQMVASVYFDSANAYSYERRIRRFEGAQLLRFRWYGTNNNGPDEDIFIERKTHHESWSGMSSTKERFVVPQRLVAPYMLLQRSARDLLLEASGFQLPTANSGTAPVPSTSHGHSGRHFPVGGDSEKNAADAYIARNGKLRKAIQLGEEIQRAIAENHLQPMLRTSYLRAAFQLATSNAVSKFIAVRISLDTNLCMVNEYRPQKQEDGGFNWCRLADELLGRDEVVRFPYAILEVKVQQQPPPAWVQSMLLLSDASEGEAVVAAEPDWEDVTATEAHRTFCWLRAQQKRQLQQAPRALCHEGSGDGEFEEGIPRANSASSVDSVRQRLARRHIRTVKKIDPKTSFAAERTFLHYIQKGLYLAGASLACVETVRGDWGLGVVLILAIASVFLCCGAYAIYVKRCRRISQRVAKAGAANVHQRIDSQWGPLLAFFAAGVATLLVLVLQVDVNLRSVLKHEQAEHSALYRHKGHAEPVSARHTANEL</sequence>
<feature type="domain" description="VTC" evidence="9">
    <location>
        <begin position="279"/>
        <end position="586"/>
    </location>
</feature>
<evidence type="ECO:0000259" key="8">
    <source>
        <dbReference type="Pfam" id="PF02656"/>
    </source>
</evidence>
<keyword evidence="11" id="KW-1185">Reference proteome</keyword>
<reference evidence="10" key="1">
    <citation type="submission" date="2013-10" db="EMBL/GenBank/DDBJ databases">
        <title>Genomic analysis of the causative agents of coccidiosis in chickens.</title>
        <authorList>
            <person name="Reid A.J."/>
            <person name="Blake D."/>
            <person name="Billington K."/>
            <person name="Browne H."/>
            <person name="Dunn M."/>
            <person name="Hung S."/>
            <person name="Kawahara F."/>
            <person name="Miranda-Saavedra D."/>
            <person name="Mourier T."/>
            <person name="Nagra H."/>
            <person name="Otto T.D."/>
            <person name="Rawlings N."/>
            <person name="Sanchez A."/>
            <person name="Sanders M."/>
            <person name="Subramaniam C."/>
            <person name="Tay Y."/>
            <person name="Dear P."/>
            <person name="Doerig C."/>
            <person name="Gruber A."/>
            <person name="Parkinson J."/>
            <person name="Shirley M."/>
            <person name="Wan K.L."/>
            <person name="Berriman M."/>
            <person name="Tomley F."/>
            <person name="Pain A."/>
        </authorList>
    </citation>
    <scope>NUCLEOTIDE SEQUENCE [LARGE SCALE GENOMIC DNA]</scope>
    <source>
        <strain evidence="10">Houghton</strain>
    </source>
</reference>
<reference evidence="10" key="2">
    <citation type="submission" date="2013-10" db="EMBL/GenBank/DDBJ databases">
        <authorList>
            <person name="Aslett M."/>
        </authorList>
    </citation>
    <scope>NUCLEOTIDE SEQUENCE [LARGE SCALE GENOMIC DNA]</scope>
    <source>
        <strain evidence="10">Houghton</strain>
    </source>
</reference>
<dbReference type="VEuPathDB" id="ToxoDB:EBH_0030790"/>
<keyword evidence="5" id="KW-0175">Coiled coil</keyword>
<dbReference type="Pfam" id="PF09359">
    <property type="entry name" value="VTC"/>
    <property type="match status" value="1"/>
</dbReference>
<feature type="region of interest" description="Disordered" evidence="6">
    <location>
        <begin position="53"/>
        <end position="88"/>
    </location>
</feature>
<dbReference type="InterPro" id="IPR051572">
    <property type="entry name" value="VTC_Complex_Subunit"/>
</dbReference>
<keyword evidence="4 7" id="KW-0472">Membrane</keyword>
<proteinExistence type="predicted"/>
<protein>
    <recommendedName>
        <fullName evidence="12">VTC domain-containing protein</fullName>
    </recommendedName>
</protein>
<gene>
    <name evidence="10" type="ORF">EBH_0030790</name>
</gene>
<name>U6LG13_9EIME</name>
<dbReference type="AlphaFoldDB" id="U6LG13"/>
<evidence type="ECO:0000256" key="3">
    <source>
        <dbReference type="ARBA" id="ARBA00022989"/>
    </source>
</evidence>
<evidence type="ECO:0000256" key="5">
    <source>
        <dbReference type="SAM" id="Coils"/>
    </source>
</evidence>
<dbReference type="InterPro" id="IPR042267">
    <property type="entry name" value="VTC_sf"/>
</dbReference>
<evidence type="ECO:0000256" key="1">
    <source>
        <dbReference type="ARBA" id="ARBA00004127"/>
    </source>
</evidence>
<evidence type="ECO:0000313" key="11">
    <source>
        <dbReference type="Proteomes" id="UP000030750"/>
    </source>
</evidence>
<evidence type="ECO:0000256" key="2">
    <source>
        <dbReference type="ARBA" id="ARBA00022692"/>
    </source>
</evidence>
<comment type="subcellular location">
    <subcellularLocation>
        <location evidence="1">Endomembrane system</location>
        <topology evidence="1">Multi-pass membrane protein</topology>
    </subcellularLocation>
</comment>
<dbReference type="Proteomes" id="UP000030750">
    <property type="component" value="Unassembled WGS sequence"/>
</dbReference>
<feature type="transmembrane region" description="Helical" evidence="7">
    <location>
        <begin position="765"/>
        <end position="783"/>
    </location>
</feature>
<dbReference type="GO" id="GO:0006799">
    <property type="term" value="P:polyphosphate biosynthetic process"/>
    <property type="evidence" value="ECO:0007669"/>
    <property type="project" value="UniProtKB-ARBA"/>
</dbReference>
<keyword evidence="2 7" id="KW-0812">Transmembrane</keyword>
<dbReference type="OrthoDB" id="6493944at2759"/>
<dbReference type="Pfam" id="PF02656">
    <property type="entry name" value="DUF202"/>
    <property type="match status" value="1"/>
</dbReference>
<dbReference type="GO" id="GO:0012505">
    <property type="term" value="C:endomembrane system"/>
    <property type="evidence" value="ECO:0007669"/>
    <property type="project" value="UniProtKB-SubCell"/>
</dbReference>
<dbReference type="Gene3D" id="3.20.100.30">
    <property type="entry name" value="VTC, catalytic tunnel domain"/>
    <property type="match status" value="1"/>
</dbReference>
<evidence type="ECO:0000256" key="4">
    <source>
        <dbReference type="ARBA" id="ARBA00023136"/>
    </source>
</evidence>
<keyword evidence="3 7" id="KW-1133">Transmembrane helix</keyword>
<dbReference type="EMBL" id="HG710471">
    <property type="protein sequence ID" value="CDJ46735.1"/>
    <property type="molecule type" value="Genomic_DNA"/>
</dbReference>
<evidence type="ECO:0000256" key="6">
    <source>
        <dbReference type="SAM" id="MobiDB-lite"/>
    </source>
</evidence>
<evidence type="ECO:0000256" key="7">
    <source>
        <dbReference type="SAM" id="Phobius"/>
    </source>
</evidence>
<feature type="coiled-coil region" evidence="5">
    <location>
        <begin position="18"/>
        <end position="45"/>
    </location>
</feature>
<dbReference type="InterPro" id="IPR018966">
    <property type="entry name" value="VTC_domain"/>
</dbReference>
<feature type="domain" description="DUF202" evidence="8">
    <location>
        <begin position="678"/>
        <end position="738"/>
    </location>
</feature>
<evidence type="ECO:0000259" key="9">
    <source>
        <dbReference type="Pfam" id="PF09359"/>
    </source>
</evidence>
<evidence type="ECO:0008006" key="12">
    <source>
        <dbReference type="Google" id="ProtNLM"/>
    </source>
</evidence>
<accession>U6LG13</accession>
<dbReference type="InterPro" id="IPR003807">
    <property type="entry name" value="DUF202"/>
</dbReference>
<feature type="transmembrane region" description="Helical" evidence="7">
    <location>
        <begin position="712"/>
        <end position="735"/>
    </location>
</feature>
<evidence type="ECO:0000313" key="10">
    <source>
        <dbReference type="EMBL" id="CDJ46735.1"/>
    </source>
</evidence>
<organism evidence="10 11">
    <name type="scientific">Eimeria brunetti</name>
    <dbReference type="NCBI Taxonomy" id="51314"/>
    <lineage>
        <taxon>Eukaryota</taxon>
        <taxon>Sar</taxon>
        <taxon>Alveolata</taxon>
        <taxon>Apicomplexa</taxon>
        <taxon>Conoidasida</taxon>
        <taxon>Coccidia</taxon>
        <taxon>Eucoccidiorida</taxon>
        <taxon>Eimeriorina</taxon>
        <taxon>Eimeriidae</taxon>
        <taxon>Eimeria</taxon>
    </lineage>
</organism>
<dbReference type="PANTHER" id="PTHR46140">
    <property type="entry name" value="VACUOLAR TRANSPORTER CHAPERONE 1-RELATED"/>
    <property type="match status" value="1"/>
</dbReference>
<feature type="region of interest" description="Disordered" evidence="6">
    <location>
        <begin position="436"/>
        <end position="458"/>
    </location>
</feature>
<feature type="compositionally biased region" description="Polar residues" evidence="6">
    <location>
        <begin position="436"/>
        <end position="449"/>
    </location>
</feature>
<dbReference type="PANTHER" id="PTHR46140:SF1">
    <property type="entry name" value="VACUOLAR TRANSPORTER CHAPERONE COMPLEX SUBUNIT 4-RELATED"/>
    <property type="match status" value="1"/>
</dbReference>